<dbReference type="GO" id="GO:0006302">
    <property type="term" value="P:double-strand break repair"/>
    <property type="evidence" value="ECO:0007669"/>
    <property type="project" value="TreeGrafter"/>
</dbReference>
<dbReference type="EMBL" id="JXNT01000016">
    <property type="protein sequence ID" value="ODM15459.1"/>
    <property type="molecule type" value="Genomic_DNA"/>
</dbReference>
<name>A0A1E3B3G1_ASPCR</name>
<feature type="compositionally biased region" description="Basic and acidic residues" evidence="1">
    <location>
        <begin position="347"/>
        <end position="356"/>
    </location>
</feature>
<feature type="compositionally biased region" description="Pro residues" evidence="1">
    <location>
        <begin position="270"/>
        <end position="281"/>
    </location>
</feature>
<feature type="compositionally biased region" description="Basic and acidic residues" evidence="1">
    <location>
        <begin position="96"/>
        <end position="107"/>
    </location>
</feature>
<evidence type="ECO:0000313" key="3">
    <source>
        <dbReference type="EMBL" id="ODM15459.1"/>
    </source>
</evidence>
<feature type="compositionally biased region" description="Low complexity" evidence="1">
    <location>
        <begin position="109"/>
        <end position="138"/>
    </location>
</feature>
<dbReference type="Pfam" id="PF10382">
    <property type="entry name" value="ZGRF1-like_N"/>
    <property type="match status" value="1"/>
</dbReference>
<gene>
    <name evidence="3" type="ORF">SI65_09062</name>
</gene>
<feature type="compositionally biased region" description="Low complexity" evidence="1">
    <location>
        <begin position="202"/>
        <end position="213"/>
    </location>
</feature>
<dbReference type="VEuPathDB" id="FungiDB:SI65_09062"/>
<feature type="compositionally biased region" description="Polar residues" evidence="1">
    <location>
        <begin position="366"/>
        <end position="377"/>
    </location>
</feature>
<reference evidence="3 4" key="1">
    <citation type="journal article" date="2016" name="BMC Genomics">
        <title>Comparative genomic and transcriptomic analyses of the Fuzhuan brick tea-fermentation fungus Aspergillus cristatus.</title>
        <authorList>
            <person name="Ge Y."/>
            <person name="Wang Y."/>
            <person name="Liu Y."/>
            <person name="Tan Y."/>
            <person name="Ren X."/>
            <person name="Zhang X."/>
            <person name="Hyde K.D."/>
            <person name="Liu Y."/>
            <person name="Liu Z."/>
        </authorList>
    </citation>
    <scope>NUCLEOTIDE SEQUENCE [LARGE SCALE GENOMIC DNA]</scope>
    <source>
        <strain evidence="3 4">GZAAS20.1005</strain>
    </source>
</reference>
<feature type="compositionally biased region" description="Polar residues" evidence="1">
    <location>
        <begin position="452"/>
        <end position="464"/>
    </location>
</feature>
<feature type="compositionally biased region" description="Acidic residues" evidence="1">
    <location>
        <begin position="385"/>
        <end position="397"/>
    </location>
</feature>
<dbReference type="PANTHER" id="PTHR28535">
    <property type="entry name" value="ZINC FINGER GRF-TYPE CONTAINING 1"/>
    <property type="match status" value="1"/>
</dbReference>
<accession>A0A1E3B3G1</accession>
<comment type="caution">
    <text evidence="3">The sequence shown here is derived from an EMBL/GenBank/DDBJ whole genome shotgun (WGS) entry which is preliminary data.</text>
</comment>
<keyword evidence="4" id="KW-1185">Reference proteome</keyword>
<evidence type="ECO:0000313" key="4">
    <source>
        <dbReference type="Proteomes" id="UP000094569"/>
    </source>
</evidence>
<evidence type="ECO:0000256" key="1">
    <source>
        <dbReference type="SAM" id="MobiDB-lite"/>
    </source>
</evidence>
<evidence type="ECO:0000259" key="2">
    <source>
        <dbReference type="Pfam" id="PF10382"/>
    </source>
</evidence>
<feature type="compositionally biased region" description="Basic and acidic residues" evidence="1">
    <location>
        <begin position="148"/>
        <end position="161"/>
    </location>
</feature>
<dbReference type="GO" id="GO:0005634">
    <property type="term" value="C:nucleus"/>
    <property type="evidence" value="ECO:0007669"/>
    <property type="project" value="TreeGrafter"/>
</dbReference>
<feature type="domain" description="5'-3' DNA helicase ZGRF1-like N-terminal" evidence="2">
    <location>
        <begin position="19"/>
        <end position="99"/>
    </location>
</feature>
<dbReference type="AlphaFoldDB" id="A0A1E3B3G1"/>
<protein>
    <recommendedName>
        <fullName evidence="2">5'-3' DNA helicase ZGRF1-like N-terminal domain-containing protein</fullName>
    </recommendedName>
</protein>
<feature type="region of interest" description="Disordered" evidence="1">
    <location>
        <begin position="96"/>
        <end position="527"/>
    </location>
</feature>
<dbReference type="GO" id="GO:0035861">
    <property type="term" value="C:site of double-strand break"/>
    <property type="evidence" value="ECO:0007669"/>
    <property type="project" value="TreeGrafter"/>
</dbReference>
<feature type="compositionally biased region" description="Acidic residues" evidence="1">
    <location>
        <begin position="487"/>
        <end position="497"/>
    </location>
</feature>
<feature type="compositionally biased region" description="Polar residues" evidence="1">
    <location>
        <begin position="398"/>
        <end position="411"/>
    </location>
</feature>
<dbReference type="InterPro" id="IPR018838">
    <property type="entry name" value="ZGRF1-like_N"/>
</dbReference>
<feature type="compositionally biased region" description="Polar residues" evidence="1">
    <location>
        <begin position="285"/>
        <end position="322"/>
    </location>
</feature>
<dbReference type="InterPro" id="IPR052800">
    <property type="entry name" value="DNA_Repair_Helicase_ZGRF1"/>
</dbReference>
<proteinExistence type="predicted"/>
<dbReference type="OrthoDB" id="6513042at2759"/>
<feature type="compositionally biased region" description="Pro residues" evidence="1">
    <location>
        <begin position="221"/>
        <end position="239"/>
    </location>
</feature>
<organism evidence="3 4">
    <name type="scientific">Aspergillus cristatus</name>
    <name type="common">Chinese Fuzhuan brick tea-fermentation fungus</name>
    <name type="synonym">Eurotium cristatum</name>
    <dbReference type="NCBI Taxonomy" id="573508"/>
    <lineage>
        <taxon>Eukaryota</taxon>
        <taxon>Fungi</taxon>
        <taxon>Dikarya</taxon>
        <taxon>Ascomycota</taxon>
        <taxon>Pezizomycotina</taxon>
        <taxon>Eurotiomycetes</taxon>
        <taxon>Eurotiomycetidae</taxon>
        <taxon>Eurotiales</taxon>
        <taxon>Aspergillaceae</taxon>
        <taxon>Aspergillus</taxon>
        <taxon>Aspergillus subgen. Aspergillus</taxon>
    </lineage>
</organism>
<feature type="compositionally biased region" description="Pro residues" evidence="1">
    <location>
        <begin position="422"/>
        <end position="433"/>
    </location>
</feature>
<sequence length="527" mass="58602">MVSGSPSLTVPLTQSTAKVLRFRCLFTHDLRRKAKRWQDGFVRYHTFNKRVMVFDDQGNFVGDLHWRQEETIQDGDELELDKGVLIQVGESVEKTETDLSPLFERRKASQTSPSQPSQSQTRNFPTRSSQPSSQPSRSLNDLLGIRRTPIERFRSPHEQRPTPRPVEIPEESRPAKRQRTVPSQPAQRPPVIDLSEPSSVRAPTAKEPTTKPTSRPERAQPPHPPPVAPNRPTPTPPITQPRTRKVPEEPSPASIRPTPAQPVTVRPRRNPPPAPARPTPTPTTSHVTRSEQTQTSENARPSTHSSFYSDSTAATPRNTLQLSREKPRKKLMYRALLPGQANASETRPSEQREPQEAPKLVDPGPVSTNVQMTSGDSTLDALAEMIEDSPFESDVENETNAVKESSSNQATEPALLKSNPPRLAPPDPCPEIPPAAVNHAARSQGIPPAPAKQSSRGFQKSYSDPSAFHIVNSIQSRQLPSSTLELLAEDSDEDEEQTRDQVQEQGPWTAEALDLFDFWPPERPRPA</sequence>
<dbReference type="Proteomes" id="UP000094569">
    <property type="component" value="Unassembled WGS sequence"/>
</dbReference>
<dbReference type="PANTHER" id="PTHR28535:SF1">
    <property type="entry name" value="PROTEIN ZGRF1"/>
    <property type="match status" value="1"/>
</dbReference>